<comment type="domain">
    <text evidence="16">Lacks the C-terminal regulatory region which is replaced by HisZ.</text>
</comment>
<comment type="similarity">
    <text evidence="4 16">Belongs to the ATP phosphoribosyltransferase family. Short subfamily.</text>
</comment>
<evidence type="ECO:0000256" key="7">
    <source>
        <dbReference type="ARBA" id="ARBA00020998"/>
    </source>
</evidence>
<gene>
    <name evidence="16 18" type="primary">hisG</name>
    <name evidence="18" type="ORF">VCB98_03420</name>
</gene>
<evidence type="ECO:0000259" key="17">
    <source>
        <dbReference type="Pfam" id="PF01634"/>
    </source>
</evidence>
<comment type="function">
    <text evidence="15 16">Catalyzes the condensation of ATP and 5-phosphoribose 1-diphosphate to form N'-(5'-phosphoribosyl)-ATP (PR-ATP). Has a crucial role in the pathway because the rate of histidine biosynthesis seems to be controlled primarily by regulation of HisG enzymatic activity.</text>
</comment>
<evidence type="ECO:0000256" key="15">
    <source>
        <dbReference type="ARBA" id="ARBA00024861"/>
    </source>
</evidence>
<sequence>MSNQLTIAVSKGRVLEDTLPLLEAAGIELAEDPKASRRLILSTSRDDIRILQVRTSDVPTYVEHGAAHLGIVGKDVLLEHDGVGLYEPLDLDLAHCRLMVARPAGSERPRRRLRVATKFIASARRHYARLGLQVELIKLYGSVELAPLVGLADEIVDLVDTGNTLRANGLEAVETVADISARLVVNKAAMKTRHSQIRGIVDAIAARVAEGRKGRVGA</sequence>
<dbReference type="HAMAP" id="MF_01018">
    <property type="entry name" value="HisG_Short"/>
    <property type="match status" value="1"/>
</dbReference>
<evidence type="ECO:0000256" key="1">
    <source>
        <dbReference type="ARBA" id="ARBA00000915"/>
    </source>
</evidence>
<evidence type="ECO:0000256" key="12">
    <source>
        <dbReference type="ARBA" id="ARBA00022741"/>
    </source>
</evidence>
<keyword evidence="8 16" id="KW-0963">Cytoplasm</keyword>
<dbReference type="GO" id="GO:0000105">
    <property type="term" value="P:L-histidine biosynthetic process"/>
    <property type="evidence" value="ECO:0007669"/>
    <property type="project" value="UniProtKB-UniRule"/>
</dbReference>
<evidence type="ECO:0000313" key="18">
    <source>
        <dbReference type="EMBL" id="MEA5444864.1"/>
    </source>
</evidence>
<dbReference type="SUPFAM" id="SSF53850">
    <property type="entry name" value="Periplasmic binding protein-like II"/>
    <property type="match status" value="1"/>
</dbReference>
<comment type="catalytic activity">
    <reaction evidence="1 16">
        <text>1-(5-phospho-beta-D-ribosyl)-ATP + diphosphate = 5-phospho-alpha-D-ribose 1-diphosphate + ATP</text>
        <dbReference type="Rhea" id="RHEA:18473"/>
        <dbReference type="ChEBI" id="CHEBI:30616"/>
        <dbReference type="ChEBI" id="CHEBI:33019"/>
        <dbReference type="ChEBI" id="CHEBI:58017"/>
        <dbReference type="ChEBI" id="CHEBI:73183"/>
        <dbReference type="EC" id="2.4.2.17"/>
    </reaction>
</comment>
<evidence type="ECO:0000256" key="4">
    <source>
        <dbReference type="ARBA" id="ARBA00009489"/>
    </source>
</evidence>
<feature type="domain" description="ATP phosphoribosyltransferase catalytic" evidence="17">
    <location>
        <begin position="54"/>
        <end position="205"/>
    </location>
</feature>
<dbReference type="GO" id="GO:0005524">
    <property type="term" value="F:ATP binding"/>
    <property type="evidence" value="ECO:0007669"/>
    <property type="project" value="UniProtKB-KW"/>
</dbReference>
<dbReference type="CDD" id="cd13595">
    <property type="entry name" value="PBP2_HisGs"/>
    <property type="match status" value="1"/>
</dbReference>
<dbReference type="InterPro" id="IPR024893">
    <property type="entry name" value="ATP_PRibTrfase_HisG_short"/>
</dbReference>
<evidence type="ECO:0000256" key="3">
    <source>
        <dbReference type="ARBA" id="ARBA00004667"/>
    </source>
</evidence>
<protein>
    <recommendedName>
        <fullName evidence="7 16">ATP phosphoribosyltransferase</fullName>
        <shortName evidence="16">ATP-PRT</shortName>
        <shortName evidence="16">ATP-PRTase</shortName>
        <ecNumber evidence="6 16">2.4.2.17</ecNumber>
    </recommendedName>
</protein>
<comment type="caution">
    <text evidence="18">The sequence shown here is derived from an EMBL/GenBank/DDBJ whole genome shotgun (WGS) entry which is preliminary data.</text>
</comment>
<dbReference type="InterPro" id="IPR001348">
    <property type="entry name" value="ATP_PRibTrfase_HisG"/>
</dbReference>
<proteinExistence type="inferred from homology"/>
<reference evidence="18 19" key="1">
    <citation type="submission" date="2023-12" db="EMBL/GenBank/DDBJ databases">
        <title>Whole-genome sequencing of halo(alkali)philic microorganisms from hypersaline lakes.</title>
        <authorList>
            <person name="Sorokin D.Y."/>
            <person name="Merkel A.Y."/>
            <person name="Messina E."/>
            <person name="Yakimov M."/>
        </authorList>
    </citation>
    <scope>NUCLEOTIDE SEQUENCE [LARGE SCALE GENOMIC DNA]</scope>
    <source>
        <strain evidence="18 19">AB-CW1</strain>
    </source>
</reference>
<evidence type="ECO:0000256" key="10">
    <source>
        <dbReference type="ARBA" id="ARBA00022676"/>
    </source>
</evidence>
<dbReference type="FunFam" id="3.40.190.10:FF:000011">
    <property type="entry name" value="ATP phosphoribosyltransferase"/>
    <property type="match status" value="1"/>
</dbReference>
<dbReference type="AlphaFoldDB" id="A0AAP6JHE0"/>
<dbReference type="PANTHER" id="PTHR21403">
    <property type="entry name" value="ATP PHOSPHORIBOSYLTRANSFERASE ATP-PRTASE"/>
    <property type="match status" value="1"/>
</dbReference>
<evidence type="ECO:0000256" key="11">
    <source>
        <dbReference type="ARBA" id="ARBA00022679"/>
    </source>
</evidence>
<dbReference type="InterPro" id="IPR013820">
    <property type="entry name" value="ATP_PRibTrfase_cat"/>
</dbReference>
<evidence type="ECO:0000256" key="6">
    <source>
        <dbReference type="ARBA" id="ARBA00011946"/>
    </source>
</evidence>
<evidence type="ECO:0000256" key="5">
    <source>
        <dbReference type="ARBA" id="ARBA00011496"/>
    </source>
</evidence>
<keyword evidence="11 16" id="KW-0808">Transferase</keyword>
<organism evidence="18 19">
    <name type="scientific">Natronospira elongata</name>
    <dbReference type="NCBI Taxonomy" id="3110268"/>
    <lineage>
        <taxon>Bacteria</taxon>
        <taxon>Pseudomonadati</taxon>
        <taxon>Pseudomonadota</taxon>
        <taxon>Gammaproteobacteria</taxon>
        <taxon>Natronospirales</taxon>
        <taxon>Natronospiraceae</taxon>
        <taxon>Natronospira</taxon>
    </lineage>
</organism>
<evidence type="ECO:0000256" key="9">
    <source>
        <dbReference type="ARBA" id="ARBA00022605"/>
    </source>
</evidence>
<dbReference type="Proteomes" id="UP001302316">
    <property type="component" value="Unassembled WGS sequence"/>
</dbReference>
<comment type="pathway">
    <text evidence="3 16">Amino-acid biosynthesis; L-histidine biosynthesis; L-histidine from 5-phospho-alpha-D-ribose 1-diphosphate: step 1/9.</text>
</comment>
<keyword evidence="14 16" id="KW-0368">Histidine biosynthesis</keyword>
<dbReference type="GO" id="GO:0005737">
    <property type="term" value="C:cytoplasm"/>
    <property type="evidence" value="ECO:0007669"/>
    <property type="project" value="UniProtKB-SubCell"/>
</dbReference>
<evidence type="ECO:0000256" key="13">
    <source>
        <dbReference type="ARBA" id="ARBA00022840"/>
    </source>
</evidence>
<evidence type="ECO:0000256" key="14">
    <source>
        <dbReference type="ARBA" id="ARBA00023102"/>
    </source>
</evidence>
<comment type="subcellular location">
    <subcellularLocation>
        <location evidence="2 16">Cytoplasm</location>
    </subcellularLocation>
</comment>
<dbReference type="Gene3D" id="3.40.190.10">
    <property type="entry name" value="Periplasmic binding protein-like II"/>
    <property type="match status" value="2"/>
</dbReference>
<dbReference type="EC" id="2.4.2.17" evidence="6 16"/>
<evidence type="ECO:0000313" key="19">
    <source>
        <dbReference type="Proteomes" id="UP001302316"/>
    </source>
</evidence>
<keyword evidence="9 16" id="KW-0028">Amino-acid biosynthesis</keyword>
<keyword evidence="10 16" id="KW-0328">Glycosyltransferase</keyword>
<dbReference type="PANTHER" id="PTHR21403:SF8">
    <property type="entry name" value="ATP PHOSPHORIBOSYLTRANSFERASE"/>
    <property type="match status" value="1"/>
</dbReference>
<evidence type="ECO:0000256" key="8">
    <source>
        <dbReference type="ARBA" id="ARBA00022490"/>
    </source>
</evidence>
<dbReference type="PROSITE" id="PS01316">
    <property type="entry name" value="ATP_P_PHORIBOSYLTR"/>
    <property type="match status" value="1"/>
</dbReference>
<keyword evidence="13 16" id="KW-0067">ATP-binding</keyword>
<evidence type="ECO:0000256" key="2">
    <source>
        <dbReference type="ARBA" id="ARBA00004496"/>
    </source>
</evidence>
<keyword evidence="12 16" id="KW-0547">Nucleotide-binding</keyword>
<comment type="subunit">
    <text evidence="5 16">Heteromultimer composed of HisG and HisZ subunits.</text>
</comment>
<dbReference type="EMBL" id="JAYGII010000004">
    <property type="protein sequence ID" value="MEA5444864.1"/>
    <property type="molecule type" value="Genomic_DNA"/>
</dbReference>
<dbReference type="Pfam" id="PF01634">
    <property type="entry name" value="HisG"/>
    <property type="match status" value="1"/>
</dbReference>
<dbReference type="InterPro" id="IPR018198">
    <property type="entry name" value="ATP_PRibTrfase_CS"/>
</dbReference>
<dbReference type="NCBIfam" id="TIGR00070">
    <property type="entry name" value="hisG"/>
    <property type="match status" value="1"/>
</dbReference>
<name>A0AAP6JHE0_9GAMM</name>
<accession>A0AAP6JHE0</accession>
<dbReference type="RefSeq" id="WP_346050496.1">
    <property type="nucleotide sequence ID" value="NZ_JAYGII010000004.1"/>
</dbReference>
<evidence type="ECO:0000256" key="16">
    <source>
        <dbReference type="HAMAP-Rule" id="MF_01018"/>
    </source>
</evidence>
<dbReference type="GO" id="GO:0003879">
    <property type="term" value="F:ATP phosphoribosyltransferase activity"/>
    <property type="evidence" value="ECO:0007669"/>
    <property type="project" value="UniProtKB-UniRule"/>
</dbReference>
<keyword evidence="19" id="KW-1185">Reference proteome</keyword>